<comment type="caution">
    <text evidence="1">The sequence shown here is derived from an EMBL/GenBank/DDBJ whole genome shotgun (WGS) entry which is preliminary data.</text>
</comment>
<sequence>MAGGKSPLNVFRLRWGDEPKEVLNWRLWLAVFSFGIMGAARGVDEGLISGTLASSAFRNLLRLPGINTSEYASIEATISSMVSIGSVGGAGVAFILCDRIGRLWATRELCVVWILGIVIFMCNNGNLGMVYAGRFIAGLGIGQASVVAPIYLSEISPKSVRGLCTTTFAGAVYIGVMLAYFASWGASLHISDTTSARWLVPTGLHLMFATLIAFMSFFNYESPRYLIRCGKDAQATRNLSHVRHLPPEHEAVVREICEIQAQLEEEKTATMGSGWLSIVKEMFLTPSNFYRVYLGFTVQVLTQWCGAQSITVYAPQFFILTGISGQNEKLFATCILGVVKFVGALICAFFLVDVIGRKRSLGIGIVIQAIAQGYVAIFLSIVGTPDPNSFSRSEKSASIGAIAMIYLCSFGWALGWNGIQYLINAEIYPLRIRAASASLIMMLHFANQYGANRAVPEMLLSSSQGGMGPAGSFWFFTAITIFSGLWAWFFIPETSGLTLEGMDRLFTLRWYQIGRYGEKEAKELQLAHDEIIDEMTKKRAAVMVEKV</sequence>
<proteinExistence type="predicted"/>
<reference evidence="2" key="1">
    <citation type="journal article" date="2024" name="Front. Bioeng. Biotechnol.">
        <title>Genome-scale model development and genomic sequencing of the oleaginous clade Lipomyces.</title>
        <authorList>
            <person name="Czajka J.J."/>
            <person name="Han Y."/>
            <person name="Kim J."/>
            <person name="Mondo S.J."/>
            <person name="Hofstad B.A."/>
            <person name="Robles A."/>
            <person name="Haridas S."/>
            <person name="Riley R."/>
            <person name="LaButti K."/>
            <person name="Pangilinan J."/>
            <person name="Andreopoulos W."/>
            <person name="Lipzen A."/>
            <person name="Yan J."/>
            <person name="Wang M."/>
            <person name="Ng V."/>
            <person name="Grigoriev I.V."/>
            <person name="Spatafora J.W."/>
            <person name="Magnuson J.K."/>
            <person name="Baker S.E."/>
            <person name="Pomraning K.R."/>
        </authorList>
    </citation>
    <scope>NUCLEOTIDE SEQUENCE [LARGE SCALE GENOMIC DNA]</scope>
    <source>
        <strain evidence="2">CBS 10300</strain>
    </source>
</reference>
<gene>
    <name evidence="1" type="ORF">V1517DRAFT_85365</name>
</gene>
<accession>A0ACC3TCT2</accession>
<dbReference type="EMBL" id="MU970266">
    <property type="protein sequence ID" value="KAK9318918.1"/>
    <property type="molecule type" value="Genomic_DNA"/>
</dbReference>
<evidence type="ECO:0000313" key="2">
    <source>
        <dbReference type="Proteomes" id="UP001489719"/>
    </source>
</evidence>
<name>A0ACC3TCT2_9ASCO</name>
<evidence type="ECO:0000313" key="1">
    <source>
        <dbReference type="EMBL" id="KAK9318918.1"/>
    </source>
</evidence>
<keyword evidence="2" id="KW-1185">Reference proteome</keyword>
<organism evidence="1 2">
    <name type="scientific">Lipomyces orientalis</name>
    <dbReference type="NCBI Taxonomy" id="1233043"/>
    <lineage>
        <taxon>Eukaryota</taxon>
        <taxon>Fungi</taxon>
        <taxon>Dikarya</taxon>
        <taxon>Ascomycota</taxon>
        <taxon>Saccharomycotina</taxon>
        <taxon>Lipomycetes</taxon>
        <taxon>Lipomycetales</taxon>
        <taxon>Lipomycetaceae</taxon>
        <taxon>Lipomyces</taxon>
    </lineage>
</organism>
<dbReference type="Proteomes" id="UP001489719">
    <property type="component" value="Unassembled WGS sequence"/>
</dbReference>
<protein>
    <submittedName>
        <fullName evidence="1">General substrate transporter</fullName>
    </submittedName>
</protein>